<evidence type="ECO:0000259" key="9">
    <source>
        <dbReference type="Pfam" id="PF04981"/>
    </source>
</evidence>
<dbReference type="Pfam" id="PF21192">
    <property type="entry name" value="OB_NMD3"/>
    <property type="match status" value="1"/>
</dbReference>
<evidence type="ECO:0000313" key="13">
    <source>
        <dbReference type="Proteomes" id="UP001430356"/>
    </source>
</evidence>
<keyword evidence="4 7" id="KW-0963">Cytoplasm</keyword>
<evidence type="ECO:0000256" key="3">
    <source>
        <dbReference type="ARBA" id="ARBA00022448"/>
    </source>
</evidence>
<dbReference type="Pfam" id="PF21193">
    <property type="entry name" value="NMD_SH3"/>
    <property type="match status" value="1"/>
</dbReference>
<dbReference type="GO" id="GO:0015031">
    <property type="term" value="P:protein transport"/>
    <property type="evidence" value="ECO:0007669"/>
    <property type="project" value="UniProtKB-KW"/>
</dbReference>
<dbReference type="EMBL" id="JAECZO010000012">
    <property type="protein sequence ID" value="KAK7201217.1"/>
    <property type="molecule type" value="Genomic_DNA"/>
</dbReference>
<evidence type="ECO:0000256" key="2">
    <source>
        <dbReference type="ARBA" id="ARBA00017035"/>
    </source>
</evidence>
<dbReference type="PANTHER" id="PTHR12746">
    <property type="entry name" value="NONSENSE-MEDIATED MRNA DECAY PROTEIN 3"/>
    <property type="match status" value="1"/>
</dbReference>
<feature type="domain" description="60S ribosomal export protein NMD3 SH3" evidence="11">
    <location>
        <begin position="262"/>
        <end position="310"/>
    </location>
</feature>
<keyword evidence="3 7" id="KW-0813">Transport</keyword>
<keyword evidence="13" id="KW-1185">Reference proteome</keyword>
<evidence type="ECO:0000256" key="8">
    <source>
        <dbReference type="SAM" id="MobiDB-lite"/>
    </source>
</evidence>
<dbReference type="PANTHER" id="PTHR12746:SF2">
    <property type="entry name" value="60S RIBOSOMAL EXPORT PROTEIN NMD3"/>
    <property type="match status" value="1"/>
</dbReference>
<comment type="similarity">
    <text evidence="1 7">Belongs to the NMD3 family.</text>
</comment>
<sequence>MELSHNEQHPDRSMVPQVQCCVCGLVIDSNPSNMCPNCLRAHVDITDDLQKEYIIIHCPECGRYLQPPKYWARAELESRELLTLCLKRIKGLNSSAGSNSNANKAKLVDAKFLWTEPHSKRIKLRLTVQKEVFNNIVIQQACVLEYVVTWQQCTMCQKVATGQPQWDACVQLRQKVNHKKTFLYLEQIILKKRLHENFIRIEGQPDGLDFFFAHKSHAMNFLEFLNKMAPVTRRDAVQLVSHDSKNNTAVQHFTFALDIAPLCREDLILIPYKDYYLKSLGGMGPLVLVHKVFSSVVFMDPRTLRAGEVTGTLYWKKPFTSLQTSRELVEFYVLECQLLPVTNGTYQLGLVTVCLSDEVGEGREWIVQSHLGGVLRPGDLVKGYLLEGRIFNNEDLDAGRYKTEQLQDVILVRKHFPSQKARRNRRLWKLKKLDIVTSQGEATKISGPARRGGGANASSGANHVDDDEGEFEDEIERDAELRKDVAIYRMMDEEVAARRGVAAAAGSAADAEYEDDEDLPEIALEEMLDELQVDDDAAAAAATAEDNLMVRAEEDSGNDEVVDIRKKMRIE</sequence>
<evidence type="ECO:0000259" key="10">
    <source>
        <dbReference type="Pfam" id="PF21192"/>
    </source>
</evidence>
<proteinExistence type="inferred from homology"/>
<protein>
    <recommendedName>
        <fullName evidence="2 7">60S ribosomal export protein NMD3</fullName>
    </recommendedName>
</protein>
<comment type="subcellular location">
    <subcellularLocation>
        <location evidence="7">Cytoplasm</location>
    </subcellularLocation>
    <subcellularLocation>
        <location evidence="7">Nucleus</location>
    </subcellularLocation>
</comment>
<comment type="caution">
    <text evidence="12">The sequence shown here is derived from an EMBL/GenBank/DDBJ whole genome shotgun (WGS) entry which is preliminary data.</text>
</comment>
<dbReference type="InterPro" id="IPR039768">
    <property type="entry name" value="Nmd3"/>
</dbReference>
<dbReference type="GO" id="GO:0000055">
    <property type="term" value="P:ribosomal large subunit export from nucleus"/>
    <property type="evidence" value="ECO:0007669"/>
    <property type="project" value="TreeGrafter"/>
</dbReference>
<dbReference type="GO" id="GO:0043023">
    <property type="term" value="F:ribosomal large subunit binding"/>
    <property type="evidence" value="ECO:0007669"/>
    <property type="project" value="InterPro"/>
</dbReference>
<dbReference type="GO" id="GO:0005634">
    <property type="term" value="C:nucleus"/>
    <property type="evidence" value="ECO:0007669"/>
    <property type="project" value="UniProtKB-SubCell"/>
</dbReference>
<keyword evidence="5 7" id="KW-0653">Protein transport</keyword>
<evidence type="ECO:0000256" key="1">
    <source>
        <dbReference type="ARBA" id="ARBA00009794"/>
    </source>
</evidence>
<dbReference type="GO" id="GO:0005737">
    <property type="term" value="C:cytoplasm"/>
    <property type="evidence" value="ECO:0007669"/>
    <property type="project" value="UniProtKB-SubCell"/>
</dbReference>
<evidence type="ECO:0000256" key="5">
    <source>
        <dbReference type="ARBA" id="ARBA00022927"/>
    </source>
</evidence>
<dbReference type="Proteomes" id="UP001430356">
    <property type="component" value="Unassembled WGS sequence"/>
</dbReference>
<keyword evidence="6 7" id="KW-0539">Nucleus</keyword>
<dbReference type="Pfam" id="PF04981">
    <property type="entry name" value="NMD3"/>
    <property type="match status" value="1"/>
</dbReference>
<dbReference type="InterPro" id="IPR007064">
    <property type="entry name" value="Nmd3_N"/>
</dbReference>
<organism evidence="12 13">
    <name type="scientific">Novymonas esmeraldas</name>
    <dbReference type="NCBI Taxonomy" id="1808958"/>
    <lineage>
        <taxon>Eukaryota</taxon>
        <taxon>Discoba</taxon>
        <taxon>Euglenozoa</taxon>
        <taxon>Kinetoplastea</taxon>
        <taxon>Metakinetoplastina</taxon>
        <taxon>Trypanosomatida</taxon>
        <taxon>Trypanosomatidae</taxon>
        <taxon>Novymonas</taxon>
    </lineage>
</organism>
<evidence type="ECO:0000313" key="12">
    <source>
        <dbReference type="EMBL" id="KAK7201217.1"/>
    </source>
</evidence>
<feature type="domain" description="60S ribosomal export protein NMD3 OB-fold" evidence="10">
    <location>
        <begin position="328"/>
        <end position="414"/>
    </location>
</feature>
<evidence type="ECO:0000259" key="11">
    <source>
        <dbReference type="Pfam" id="PF21193"/>
    </source>
</evidence>
<feature type="domain" description="Nmd3 N-terminal" evidence="9">
    <location>
        <begin position="20"/>
        <end position="259"/>
    </location>
</feature>
<accession>A0AAW0F647</accession>
<comment type="function">
    <text evidence="7">Acts as an adapter for the XPO1/CRM1-mediated export of the 60S ribosomal subunit.</text>
</comment>
<feature type="region of interest" description="Disordered" evidence="8">
    <location>
        <begin position="444"/>
        <end position="473"/>
    </location>
</feature>
<dbReference type="InterPro" id="IPR048898">
    <property type="entry name" value="OB_NMD3"/>
</dbReference>
<evidence type="ECO:0000256" key="6">
    <source>
        <dbReference type="ARBA" id="ARBA00023242"/>
    </source>
</evidence>
<dbReference type="InterPro" id="IPR048899">
    <property type="entry name" value="NMD_SH3"/>
</dbReference>
<gene>
    <name evidence="12" type="ORF">NESM_000183300</name>
</gene>
<evidence type="ECO:0000256" key="4">
    <source>
        <dbReference type="ARBA" id="ARBA00022490"/>
    </source>
</evidence>
<evidence type="ECO:0000256" key="7">
    <source>
        <dbReference type="RuleBase" id="RU364108"/>
    </source>
</evidence>
<name>A0AAW0F647_9TRYP</name>
<dbReference type="AlphaFoldDB" id="A0AAW0F647"/>
<reference evidence="12 13" key="1">
    <citation type="journal article" date="2021" name="MBio">
        <title>A New Model Trypanosomatid, Novymonas esmeraldas: Genomic Perception of Its 'Candidatus Pandoraea novymonadis' Endosymbiont.</title>
        <authorList>
            <person name="Zakharova A."/>
            <person name="Saura A."/>
            <person name="Butenko A."/>
            <person name="Podesvova L."/>
            <person name="Warmusova S."/>
            <person name="Kostygov A.Y."/>
            <person name="Nenarokova A."/>
            <person name="Lukes J."/>
            <person name="Opperdoes F.R."/>
            <person name="Yurchenko V."/>
        </authorList>
    </citation>
    <scope>NUCLEOTIDE SEQUENCE [LARGE SCALE GENOMIC DNA]</scope>
    <source>
        <strain evidence="12 13">E262AT.01</strain>
    </source>
</reference>